<dbReference type="GO" id="GO:0006606">
    <property type="term" value="P:protein import into nucleus"/>
    <property type="evidence" value="ECO:0007669"/>
    <property type="project" value="TreeGrafter"/>
</dbReference>
<organism evidence="11">
    <name type="scientific">Absidia glauca</name>
    <name type="common">Pin mould</name>
    <dbReference type="NCBI Taxonomy" id="4829"/>
    <lineage>
        <taxon>Eukaryota</taxon>
        <taxon>Fungi</taxon>
        <taxon>Fungi incertae sedis</taxon>
        <taxon>Mucoromycota</taxon>
        <taxon>Mucoromycotina</taxon>
        <taxon>Mucoromycetes</taxon>
        <taxon>Mucorales</taxon>
        <taxon>Cunninghamellaceae</taxon>
        <taxon>Absidia</taxon>
    </lineage>
</organism>
<evidence type="ECO:0000256" key="10">
    <source>
        <dbReference type="SAM" id="MobiDB-lite"/>
    </source>
</evidence>
<evidence type="ECO:0000256" key="6">
    <source>
        <dbReference type="ARBA" id="ARBA00023010"/>
    </source>
</evidence>
<evidence type="ECO:0000256" key="1">
    <source>
        <dbReference type="ARBA" id="ARBA00004567"/>
    </source>
</evidence>
<evidence type="ECO:0000313" key="11">
    <source>
        <dbReference type="EMBL" id="SAL97494.1"/>
    </source>
</evidence>
<dbReference type="GO" id="GO:0045893">
    <property type="term" value="P:positive regulation of DNA-templated transcription"/>
    <property type="evidence" value="ECO:0007669"/>
    <property type="project" value="TreeGrafter"/>
</dbReference>
<dbReference type="GO" id="GO:0017056">
    <property type="term" value="F:structural constituent of nuclear pore"/>
    <property type="evidence" value="ECO:0007669"/>
    <property type="project" value="TreeGrafter"/>
</dbReference>
<keyword evidence="7 9" id="KW-0906">Nuclear pore complex</keyword>
<keyword evidence="3 9" id="KW-0813">Transport</keyword>
<dbReference type="GO" id="GO:0031080">
    <property type="term" value="C:nuclear pore outer ring"/>
    <property type="evidence" value="ECO:0007669"/>
    <property type="project" value="TreeGrafter"/>
</dbReference>
<proteinExistence type="inferred from homology"/>
<evidence type="ECO:0000256" key="8">
    <source>
        <dbReference type="ARBA" id="ARBA00023242"/>
    </source>
</evidence>
<dbReference type="GO" id="GO:0031965">
    <property type="term" value="C:nuclear membrane"/>
    <property type="evidence" value="ECO:0007669"/>
    <property type="project" value="UniProtKB-UniRule"/>
</dbReference>
<evidence type="ECO:0000313" key="12">
    <source>
        <dbReference type="Proteomes" id="UP000078561"/>
    </source>
</evidence>
<dbReference type="AlphaFoldDB" id="A0A163J6Q2"/>
<evidence type="ECO:0000256" key="3">
    <source>
        <dbReference type="ARBA" id="ARBA00022448"/>
    </source>
</evidence>
<dbReference type="OMA" id="WIWEYAR"/>
<comment type="similarity">
    <text evidence="2 9">Belongs to the nucleoporin Nup85 family.</text>
</comment>
<evidence type="ECO:0000256" key="5">
    <source>
        <dbReference type="ARBA" id="ARBA00022927"/>
    </source>
</evidence>
<comment type="function">
    <text evidence="9">Functions as a component of the nuclear pore complex (NPC).</text>
</comment>
<gene>
    <name evidence="11" type="primary">ABSGL_02991.1 scaffold 4097</name>
</gene>
<sequence>MSPPSVPPSTENPVGSFGPSDTTITAHETSSDSTRNDSDSAQGSMNDQVAQDSDQDDEQVKEATSRMANTLLTKISGQKVATEKDVGAHTRLFHQRLMEIFQKLQDWRSRQSNLISTSDTSLTDWQKSQVDEYISDYVSLTRSNSDGALGENDTNDSNQMTPSMIWMLFQVLFESSMTGKGESIIGELSFWLNDNFRLDPTNGDNSGSTTECDWEIIERLILRGEAETASALIDDIEGDDYSTLIDLLSDIPTLPTNISVSYQTSNWATEWGSWHHKVEAAWNRYIQAEESSDHDDDDDNYSRVMNILMGNKQAIRQAGTFADRCMATLLFTDPTEHGYDMATVANQVYDAFRDSDALSISMYFIFTGDHDALLGSLSNTLWMQVHFGHLLLAIGFIPSDNDDERQNAEEEKITEPIYYSLNLYAMELVQKYGMWTEAIECIMVCRPNTNVWIKKLLGNPPLATEDRDHVKKILQFCASHKLTVIESTLYSALGKRDEASGDYVGAATHYADANDITSLDRMAKDHLGLYVEEGSLRPVVTEPKYIELTHQSPYYSFLQQYAELKSNIKDDQHDKAYQTSIKLLQSLRNGIEIYRVVLLVDIFDILKTYRRTTKQDTLIMLQQLDIASNDQEQKPFFATYYERCHPATPTETIITKLRERFGYNLLTHTLSL</sequence>
<dbReference type="Proteomes" id="UP000078561">
    <property type="component" value="Unassembled WGS sequence"/>
</dbReference>
<reference evidence="11" key="1">
    <citation type="submission" date="2016-04" db="EMBL/GenBank/DDBJ databases">
        <authorList>
            <person name="Evans L.H."/>
            <person name="Alamgir A."/>
            <person name="Owens N."/>
            <person name="Weber N.D."/>
            <person name="Virtaneva K."/>
            <person name="Barbian K."/>
            <person name="Babar A."/>
            <person name="Rosenke K."/>
        </authorList>
    </citation>
    <scope>NUCLEOTIDE SEQUENCE [LARGE SCALE GENOMIC DNA]</scope>
    <source>
        <strain evidence="11">CBS 101.48</strain>
    </source>
</reference>
<accession>A0A163J6Q2</accession>
<dbReference type="Pfam" id="PF07575">
    <property type="entry name" value="Nucleopor_Nup85"/>
    <property type="match status" value="1"/>
</dbReference>
<dbReference type="OrthoDB" id="17644at2759"/>
<evidence type="ECO:0000256" key="7">
    <source>
        <dbReference type="ARBA" id="ARBA00023132"/>
    </source>
</evidence>
<keyword evidence="12" id="KW-1185">Reference proteome</keyword>
<feature type="compositionally biased region" description="Polar residues" evidence="10">
    <location>
        <begin position="8"/>
        <end position="28"/>
    </location>
</feature>
<evidence type="ECO:0000256" key="2">
    <source>
        <dbReference type="ARBA" id="ARBA00005573"/>
    </source>
</evidence>
<dbReference type="EMBL" id="LT551811">
    <property type="protein sequence ID" value="SAL97494.1"/>
    <property type="molecule type" value="Genomic_DNA"/>
</dbReference>
<keyword evidence="5 9" id="KW-0653">Protein transport</keyword>
<name>A0A163J6Q2_ABSGL</name>
<keyword evidence="8 9" id="KW-0539">Nucleus</keyword>
<dbReference type="PANTHER" id="PTHR13373:SF21">
    <property type="entry name" value="NUCLEAR PORE COMPLEX PROTEIN NUP85"/>
    <property type="match status" value="1"/>
</dbReference>
<feature type="compositionally biased region" description="Polar residues" evidence="10">
    <location>
        <begin position="41"/>
        <end position="52"/>
    </location>
</feature>
<keyword evidence="4 9" id="KW-0509">mRNA transport</keyword>
<feature type="region of interest" description="Disordered" evidence="10">
    <location>
        <begin position="1"/>
        <end position="63"/>
    </location>
</feature>
<dbReference type="GO" id="GO:0006406">
    <property type="term" value="P:mRNA export from nucleus"/>
    <property type="evidence" value="ECO:0007669"/>
    <property type="project" value="TreeGrafter"/>
</dbReference>
<evidence type="ECO:0000256" key="4">
    <source>
        <dbReference type="ARBA" id="ARBA00022816"/>
    </source>
</evidence>
<protein>
    <recommendedName>
        <fullName evidence="9">Nuclear pore complex protein Nup85</fullName>
    </recommendedName>
</protein>
<dbReference type="PANTHER" id="PTHR13373">
    <property type="entry name" value="FROUNT PROTEIN-RELATED"/>
    <property type="match status" value="1"/>
</dbReference>
<comment type="subunit">
    <text evidence="9">Component of the nuclear pore complex (NPC).</text>
</comment>
<keyword evidence="6 9" id="KW-0811">Translocation</keyword>
<dbReference type="InParanoid" id="A0A163J6Q2"/>
<dbReference type="STRING" id="4829.A0A163J6Q2"/>
<keyword evidence="9" id="KW-0472">Membrane</keyword>
<evidence type="ECO:0000256" key="9">
    <source>
        <dbReference type="RuleBase" id="RU365073"/>
    </source>
</evidence>
<comment type="subcellular location">
    <subcellularLocation>
        <location evidence="1 9">Nucleus</location>
        <location evidence="1 9">Nuclear pore complex</location>
    </subcellularLocation>
</comment>
<dbReference type="InterPro" id="IPR011502">
    <property type="entry name" value="Nucleoporin_Nup85"/>
</dbReference>